<keyword evidence="4 7" id="KW-0686">Riboflavin biosynthesis</keyword>
<feature type="active site" description="Proton donor" evidence="7">
    <location>
        <position position="88"/>
    </location>
</feature>
<evidence type="ECO:0000256" key="6">
    <source>
        <dbReference type="ARBA" id="ARBA00048785"/>
    </source>
</evidence>
<feature type="binding site" evidence="7">
    <location>
        <position position="113"/>
    </location>
    <ligand>
        <name>5-amino-6-(D-ribitylamino)uracil</name>
        <dbReference type="ChEBI" id="CHEBI:15934"/>
    </ligand>
</feature>
<reference evidence="8 9" key="1">
    <citation type="submission" date="2020-07" db="EMBL/GenBank/DDBJ databases">
        <title>Sequencing the genomes of 1000 actinobacteria strains.</title>
        <authorList>
            <person name="Klenk H.-P."/>
        </authorList>
    </citation>
    <scope>NUCLEOTIDE SEQUENCE [LARGE SCALE GENOMIC DNA]</scope>
    <source>
        <strain evidence="8 9">DSM 45927</strain>
    </source>
</reference>
<dbReference type="EC" id="2.5.1.78" evidence="3 7"/>
<comment type="pathway">
    <text evidence="1 7">Cofactor biosynthesis; riboflavin biosynthesis; riboflavin from 2-hydroxy-3-oxobutyl phosphate and 5-amino-6-(D-ribitylamino)uracil: step 1/2.</text>
</comment>
<feature type="binding site" evidence="7">
    <location>
        <begin position="58"/>
        <end position="60"/>
    </location>
    <ligand>
        <name>5-amino-6-(D-ribitylamino)uracil</name>
        <dbReference type="ChEBI" id="CHEBI:15934"/>
    </ligand>
</feature>
<dbReference type="PANTHER" id="PTHR21058">
    <property type="entry name" value="6,7-DIMETHYL-8-RIBITYLLUMAZINE SYNTHASE DMRL SYNTHASE LUMAZINE SYNTHASE"/>
    <property type="match status" value="1"/>
</dbReference>
<dbReference type="SUPFAM" id="SSF52121">
    <property type="entry name" value="Lumazine synthase"/>
    <property type="match status" value="1"/>
</dbReference>
<dbReference type="InterPro" id="IPR034964">
    <property type="entry name" value="LS"/>
</dbReference>
<comment type="catalytic activity">
    <reaction evidence="6 7">
        <text>(2S)-2-hydroxy-3-oxobutyl phosphate + 5-amino-6-(D-ribitylamino)uracil = 6,7-dimethyl-8-(1-D-ribityl)lumazine + phosphate + 2 H2O + H(+)</text>
        <dbReference type="Rhea" id="RHEA:26152"/>
        <dbReference type="ChEBI" id="CHEBI:15377"/>
        <dbReference type="ChEBI" id="CHEBI:15378"/>
        <dbReference type="ChEBI" id="CHEBI:15934"/>
        <dbReference type="ChEBI" id="CHEBI:43474"/>
        <dbReference type="ChEBI" id="CHEBI:58201"/>
        <dbReference type="ChEBI" id="CHEBI:58830"/>
        <dbReference type="EC" id="2.5.1.78"/>
    </reaction>
</comment>
<evidence type="ECO:0000313" key="9">
    <source>
        <dbReference type="Proteomes" id="UP000575985"/>
    </source>
</evidence>
<dbReference type="Proteomes" id="UP000575985">
    <property type="component" value="Unassembled WGS sequence"/>
</dbReference>
<dbReference type="InterPro" id="IPR002180">
    <property type="entry name" value="LS/RS"/>
</dbReference>
<evidence type="ECO:0000256" key="7">
    <source>
        <dbReference type="HAMAP-Rule" id="MF_00178"/>
    </source>
</evidence>
<evidence type="ECO:0000256" key="4">
    <source>
        <dbReference type="ARBA" id="ARBA00022619"/>
    </source>
</evidence>
<dbReference type="PANTHER" id="PTHR21058:SF0">
    <property type="entry name" value="6,7-DIMETHYL-8-RIBITYLLUMAZINE SYNTHASE"/>
    <property type="match status" value="1"/>
</dbReference>
<feature type="binding site" evidence="7">
    <location>
        <begin position="85"/>
        <end position="86"/>
    </location>
    <ligand>
        <name>(2S)-2-hydroxy-3-oxobutyl phosphate</name>
        <dbReference type="ChEBI" id="CHEBI:58830"/>
    </ligand>
</feature>
<dbReference type="InterPro" id="IPR036467">
    <property type="entry name" value="LS/RS_sf"/>
</dbReference>
<keyword evidence="5 7" id="KW-0808">Transferase</keyword>
<proteinExistence type="inferred from homology"/>
<dbReference type="AlphaFoldDB" id="A0A853BK35"/>
<dbReference type="GO" id="GO:0009349">
    <property type="term" value="C:riboflavin synthase complex"/>
    <property type="evidence" value="ECO:0007669"/>
    <property type="project" value="UniProtKB-UniRule"/>
</dbReference>
<sequence>MSGTGRPAEHTVDASGLRVAIVATRWNAEVVEPMVERARAALARTGAHEPVVVRVAGAVEIPVVAQQLARTHDAVVALGAVIRGGTPHFDYVCQSVTHGLTEAALRESTPIGNGVLTCDTQEQARDRAGLPGSHEDKGWEAAIAAVDTAVVLRGLREGAAAPAAG</sequence>
<gene>
    <name evidence="7" type="primary">ribH</name>
    <name evidence="8" type="ORF">HNR12_001153</name>
</gene>
<dbReference type="UniPathway" id="UPA00275">
    <property type="reaction ID" value="UER00404"/>
</dbReference>
<evidence type="ECO:0000256" key="1">
    <source>
        <dbReference type="ARBA" id="ARBA00004917"/>
    </source>
</evidence>
<dbReference type="Pfam" id="PF00885">
    <property type="entry name" value="DMRL_synthase"/>
    <property type="match status" value="1"/>
</dbReference>
<protein>
    <recommendedName>
        <fullName evidence="3 7">6,7-dimethyl-8-ribityllumazine synthase</fullName>
        <shortName evidence="7">DMRL synthase</shortName>
        <shortName evidence="7">LS</shortName>
        <shortName evidence="7">Lumazine synthase</shortName>
        <ecNumber evidence="3 7">2.5.1.78</ecNumber>
    </recommendedName>
</protein>
<evidence type="ECO:0000256" key="5">
    <source>
        <dbReference type="ARBA" id="ARBA00022679"/>
    </source>
</evidence>
<dbReference type="HAMAP" id="MF_00178">
    <property type="entry name" value="Lumazine_synth"/>
    <property type="match status" value="1"/>
</dbReference>
<evidence type="ECO:0000256" key="2">
    <source>
        <dbReference type="ARBA" id="ARBA00007424"/>
    </source>
</evidence>
<dbReference type="NCBIfam" id="TIGR00114">
    <property type="entry name" value="lumazine-synth"/>
    <property type="match status" value="1"/>
</dbReference>
<dbReference type="GO" id="GO:0009231">
    <property type="term" value="P:riboflavin biosynthetic process"/>
    <property type="evidence" value="ECO:0007669"/>
    <property type="project" value="UniProtKB-UniRule"/>
</dbReference>
<feature type="binding site" evidence="7">
    <location>
        <position position="127"/>
    </location>
    <ligand>
        <name>(2S)-2-hydroxy-3-oxobutyl phosphate</name>
        <dbReference type="ChEBI" id="CHEBI:58830"/>
    </ligand>
</feature>
<evidence type="ECO:0000256" key="3">
    <source>
        <dbReference type="ARBA" id="ARBA00012664"/>
    </source>
</evidence>
<feature type="binding site" evidence="7">
    <location>
        <position position="26"/>
    </location>
    <ligand>
        <name>5-amino-6-(D-ribitylamino)uracil</name>
        <dbReference type="ChEBI" id="CHEBI:15934"/>
    </ligand>
</feature>
<accession>A0A853BK35</accession>
<comment type="function">
    <text evidence="7">Catalyzes the formation of 6,7-dimethyl-8-ribityllumazine by condensation of 5-amino-6-(D-ribitylamino)uracil with 3,4-dihydroxy-2-butanone 4-phosphate. This is the penultimate step in the biosynthesis of riboflavin.</text>
</comment>
<comment type="caution">
    <text evidence="8">The sequence shown here is derived from an EMBL/GenBank/DDBJ whole genome shotgun (WGS) entry which is preliminary data.</text>
</comment>
<feature type="binding site" evidence="7">
    <location>
        <begin position="80"/>
        <end position="82"/>
    </location>
    <ligand>
        <name>5-amino-6-(D-ribitylamino)uracil</name>
        <dbReference type="ChEBI" id="CHEBI:15934"/>
    </ligand>
</feature>
<dbReference type="GO" id="GO:0000906">
    <property type="term" value="F:6,7-dimethyl-8-ribityllumazine synthase activity"/>
    <property type="evidence" value="ECO:0007669"/>
    <property type="project" value="UniProtKB-UniRule"/>
</dbReference>
<keyword evidence="9" id="KW-1185">Reference proteome</keyword>
<organism evidence="8 9">
    <name type="scientific">Streptomonospora nanhaiensis</name>
    <dbReference type="NCBI Taxonomy" id="1323731"/>
    <lineage>
        <taxon>Bacteria</taxon>
        <taxon>Bacillati</taxon>
        <taxon>Actinomycetota</taxon>
        <taxon>Actinomycetes</taxon>
        <taxon>Streptosporangiales</taxon>
        <taxon>Nocardiopsidaceae</taxon>
        <taxon>Streptomonospora</taxon>
    </lineage>
</organism>
<dbReference type="RefSeq" id="WP_179766504.1">
    <property type="nucleotide sequence ID" value="NZ_JACCFO010000001.1"/>
</dbReference>
<dbReference type="EMBL" id="JACCFO010000001">
    <property type="protein sequence ID" value="NYI94876.1"/>
    <property type="molecule type" value="Genomic_DNA"/>
</dbReference>
<evidence type="ECO:0000313" key="8">
    <source>
        <dbReference type="EMBL" id="NYI94876.1"/>
    </source>
</evidence>
<dbReference type="Gene3D" id="3.40.50.960">
    <property type="entry name" value="Lumazine/riboflavin synthase"/>
    <property type="match status" value="1"/>
</dbReference>
<name>A0A853BK35_9ACTN</name>
<dbReference type="CDD" id="cd09209">
    <property type="entry name" value="Lumazine_synthase-I"/>
    <property type="match status" value="1"/>
</dbReference>
<dbReference type="GO" id="GO:0005829">
    <property type="term" value="C:cytosol"/>
    <property type="evidence" value="ECO:0007669"/>
    <property type="project" value="TreeGrafter"/>
</dbReference>
<comment type="similarity">
    <text evidence="2 7">Belongs to the DMRL synthase family.</text>
</comment>